<evidence type="ECO:0000313" key="1">
    <source>
        <dbReference type="EMBL" id="GFR30919.1"/>
    </source>
</evidence>
<dbReference type="GO" id="GO:0012505">
    <property type="term" value="C:endomembrane system"/>
    <property type="evidence" value="ECO:0007669"/>
    <property type="project" value="TreeGrafter"/>
</dbReference>
<dbReference type="EMBL" id="BMAO01029334">
    <property type="protein sequence ID" value="GFR30919.1"/>
    <property type="molecule type" value="Genomic_DNA"/>
</dbReference>
<organism evidence="1 2">
    <name type="scientific">Trichonephila clavata</name>
    <name type="common">Joro spider</name>
    <name type="synonym">Nephila clavata</name>
    <dbReference type="NCBI Taxonomy" id="2740835"/>
    <lineage>
        <taxon>Eukaryota</taxon>
        <taxon>Metazoa</taxon>
        <taxon>Ecdysozoa</taxon>
        <taxon>Arthropoda</taxon>
        <taxon>Chelicerata</taxon>
        <taxon>Arachnida</taxon>
        <taxon>Araneae</taxon>
        <taxon>Araneomorphae</taxon>
        <taxon>Entelegynae</taxon>
        <taxon>Araneoidea</taxon>
        <taxon>Nephilidae</taxon>
        <taxon>Trichonephila</taxon>
    </lineage>
</organism>
<comment type="caution">
    <text evidence="1">The sequence shown here is derived from an EMBL/GenBank/DDBJ whole genome shotgun (WGS) entry which is preliminary data.</text>
</comment>
<dbReference type="GO" id="GO:0016787">
    <property type="term" value="F:hydrolase activity"/>
    <property type="evidence" value="ECO:0007669"/>
    <property type="project" value="UniProtKB-KW"/>
</dbReference>
<name>A0A8X6IYQ5_TRICU</name>
<evidence type="ECO:0000313" key="2">
    <source>
        <dbReference type="Proteomes" id="UP000887116"/>
    </source>
</evidence>
<dbReference type="AlphaFoldDB" id="A0A8X6IYQ5"/>
<sequence>MTVEFLHIVLKITYPIANFVFDALYRVFNGPTKPLPAIDNKILLMSATELAEKIRKQQIKCKDVMRAYVKRSQLVNPYINAVTDSRYVDALQDAIAVDRFLESGEKTEDQIAEKTPLLGVPFTCKEVLGIKGILFLRFIILFSCCRTRFGYWSLGIFLVTSMGPKATRFFTNSL</sequence>
<dbReference type="Proteomes" id="UP000887116">
    <property type="component" value="Unassembled WGS sequence"/>
</dbReference>
<dbReference type="InterPro" id="IPR036928">
    <property type="entry name" value="AS_sf"/>
</dbReference>
<dbReference type="PANTHER" id="PTHR43372:SF4">
    <property type="entry name" value="FATTY-ACID AMIDE HYDROLASE 2"/>
    <property type="match status" value="1"/>
</dbReference>
<dbReference type="InterPro" id="IPR052739">
    <property type="entry name" value="FAAH2"/>
</dbReference>
<proteinExistence type="predicted"/>
<dbReference type="Gene3D" id="3.90.1300.10">
    <property type="entry name" value="Amidase signature (AS) domain"/>
    <property type="match status" value="1"/>
</dbReference>
<keyword evidence="1" id="KW-0378">Hydrolase</keyword>
<dbReference type="OrthoDB" id="6428749at2759"/>
<dbReference type="SUPFAM" id="SSF75304">
    <property type="entry name" value="Amidase signature (AS) enzymes"/>
    <property type="match status" value="1"/>
</dbReference>
<reference evidence="1" key="1">
    <citation type="submission" date="2020-07" db="EMBL/GenBank/DDBJ databases">
        <title>Multicomponent nature underlies the extraordinary mechanical properties of spider dragline silk.</title>
        <authorList>
            <person name="Kono N."/>
            <person name="Nakamura H."/>
            <person name="Mori M."/>
            <person name="Yoshida Y."/>
            <person name="Ohtoshi R."/>
            <person name="Malay A.D."/>
            <person name="Moran D.A.P."/>
            <person name="Tomita M."/>
            <person name="Numata K."/>
            <person name="Arakawa K."/>
        </authorList>
    </citation>
    <scope>NUCLEOTIDE SEQUENCE</scope>
</reference>
<accession>A0A8X6IYQ5</accession>
<gene>
    <name evidence="1" type="primary">faah2a</name>
    <name evidence="1" type="ORF">TNCT_632461</name>
</gene>
<keyword evidence="2" id="KW-1185">Reference proteome</keyword>
<dbReference type="PANTHER" id="PTHR43372">
    <property type="entry name" value="FATTY-ACID AMIDE HYDROLASE"/>
    <property type="match status" value="1"/>
</dbReference>
<protein>
    <submittedName>
        <fullName evidence="1">Fatty-acid amide hydrolase 2-A</fullName>
    </submittedName>
</protein>